<dbReference type="EMBL" id="JAUTXU010000033">
    <property type="protein sequence ID" value="KAK3718176.1"/>
    <property type="molecule type" value="Genomic_DNA"/>
</dbReference>
<protein>
    <submittedName>
        <fullName evidence="1">Uncharacterized protein</fullName>
    </submittedName>
</protein>
<evidence type="ECO:0000313" key="1">
    <source>
        <dbReference type="EMBL" id="KAK3718176.1"/>
    </source>
</evidence>
<organism evidence="1 2">
    <name type="scientific">Vermiconidia calcicola</name>
    <dbReference type="NCBI Taxonomy" id="1690605"/>
    <lineage>
        <taxon>Eukaryota</taxon>
        <taxon>Fungi</taxon>
        <taxon>Dikarya</taxon>
        <taxon>Ascomycota</taxon>
        <taxon>Pezizomycotina</taxon>
        <taxon>Dothideomycetes</taxon>
        <taxon>Dothideomycetidae</taxon>
        <taxon>Mycosphaerellales</taxon>
        <taxon>Extremaceae</taxon>
        <taxon>Vermiconidia</taxon>
    </lineage>
</organism>
<comment type="caution">
    <text evidence="1">The sequence shown here is derived from an EMBL/GenBank/DDBJ whole genome shotgun (WGS) entry which is preliminary data.</text>
</comment>
<dbReference type="Proteomes" id="UP001281147">
    <property type="component" value="Unassembled WGS sequence"/>
</dbReference>
<gene>
    <name evidence="1" type="ORF">LTR37_005291</name>
</gene>
<keyword evidence="2" id="KW-1185">Reference proteome</keyword>
<evidence type="ECO:0000313" key="2">
    <source>
        <dbReference type="Proteomes" id="UP001281147"/>
    </source>
</evidence>
<sequence length="535" mass="59191">MKQVQRKFGTLMKNRAENEADVQTVLEEFKAVDDMLDRLIKDLKAWRIGWEDVLKFQYDASEAFANLYKPLAPESDPEMRHQPQQTPAKYMQKCLGLQKEYSDEKNDLAQEIAMIQTKLLRPAEEAKQHTKLLHKTLKHREDMKLDYERYLSRAEHVRKKETRSAKEEMALAKHEASLADAHISYQTADDQVKQTFPPFSAAVMTLLPYLLSNQVMLQTTLVGQLYTVLDAYTKRFGFPNPAPPDTEIINAWDSEFTSLRRELEGGIPIVANGRAMHLSMNLPPEKDGSTLTGLGIRNKVTSATINRKDGKPIPQRPGGGVSQESSPDLRLQEAPEEKAPPKPPRPGGMSSPRMPSAGFPSPNVNMDSKPKFSPTPNSTEYEKPPPAYTPTALTPGYPNQAPDYAAGGATPPSRYQTPINGTSPSPNAGLDYFGNGRPSQARRPSQASSIASSAISAAAAKKKPAPPIPTKRIPSGPQMQYVTALFDFEGQSASDLAFKEGDKIRVVHKTASTDDWWEGELRGKTGSFPANYVSL</sequence>
<reference evidence="1" key="1">
    <citation type="submission" date="2023-07" db="EMBL/GenBank/DDBJ databases">
        <title>Black Yeasts Isolated from many extreme environments.</title>
        <authorList>
            <person name="Coleine C."/>
            <person name="Stajich J.E."/>
            <person name="Selbmann L."/>
        </authorList>
    </citation>
    <scope>NUCLEOTIDE SEQUENCE</scope>
    <source>
        <strain evidence="1">CCFEE 5714</strain>
    </source>
</reference>
<accession>A0ACC3NJJ2</accession>
<name>A0ACC3NJJ2_9PEZI</name>
<proteinExistence type="predicted"/>